<dbReference type="STRING" id="549789.NIES30_22705"/>
<feature type="domain" description="ABC transporter" evidence="6">
    <location>
        <begin position="2"/>
        <end position="228"/>
    </location>
</feature>
<dbReference type="InterPro" id="IPR050166">
    <property type="entry name" value="ABC_transporter_ATP-bind"/>
</dbReference>
<dbReference type="OrthoDB" id="450403at2"/>
<keyword evidence="3" id="KW-0813">Transport</keyword>
<dbReference type="Gene3D" id="3.40.50.300">
    <property type="entry name" value="P-loop containing nucleotide triphosphate hydrolases"/>
    <property type="match status" value="1"/>
</dbReference>
<name>A0A1U7IZL8_9CYAN</name>
<dbReference type="AlphaFoldDB" id="A0A1U7IZL8"/>
<dbReference type="PANTHER" id="PTHR42788:SF19">
    <property type="entry name" value="ALIPHATIC SULFONATES IMPORT ATP-BINDING PROTEIN SSUB 2"/>
    <property type="match status" value="1"/>
</dbReference>
<organism evidence="7 8">
    <name type="scientific">Phormidium tenue NIES-30</name>
    <dbReference type="NCBI Taxonomy" id="549789"/>
    <lineage>
        <taxon>Bacteria</taxon>
        <taxon>Bacillati</taxon>
        <taxon>Cyanobacteriota</taxon>
        <taxon>Cyanophyceae</taxon>
        <taxon>Oscillatoriophycideae</taxon>
        <taxon>Oscillatoriales</taxon>
        <taxon>Oscillatoriaceae</taxon>
        <taxon>Phormidium</taxon>
    </lineage>
</organism>
<dbReference type="GO" id="GO:0005524">
    <property type="term" value="F:ATP binding"/>
    <property type="evidence" value="ECO:0007669"/>
    <property type="project" value="UniProtKB-KW"/>
</dbReference>
<dbReference type="InterPro" id="IPR003439">
    <property type="entry name" value="ABC_transporter-like_ATP-bd"/>
</dbReference>
<dbReference type="PANTHER" id="PTHR42788">
    <property type="entry name" value="TAURINE IMPORT ATP-BINDING PROTEIN-RELATED"/>
    <property type="match status" value="1"/>
</dbReference>
<dbReference type="CDD" id="cd03293">
    <property type="entry name" value="ABC_NrtD_SsuB_transporters"/>
    <property type="match status" value="1"/>
</dbReference>
<keyword evidence="4" id="KW-0547">Nucleotide-binding</keyword>
<accession>A0A1U7IZL8</accession>
<protein>
    <submittedName>
        <fullName evidence="7">ABC transporter ATP-binding protein</fullName>
    </submittedName>
</protein>
<comment type="subcellular location">
    <subcellularLocation>
        <location evidence="1">Cell inner membrane</location>
        <topology evidence="1">Peripheral membrane protein</topology>
    </subcellularLocation>
</comment>
<keyword evidence="8" id="KW-1185">Reference proteome</keyword>
<dbReference type="GO" id="GO:0005886">
    <property type="term" value="C:plasma membrane"/>
    <property type="evidence" value="ECO:0007669"/>
    <property type="project" value="UniProtKB-SubCell"/>
</dbReference>
<evidence type="ECO:0000256" key="1">
    <source>
        <dbReference type="ARBA" id="ARBA00004417"/>
    </source>
</evidence>
<dbReference type="Pfam" id="PF00005">
    <property type="entry name" value="ABC_tran"/>
    <property type="match status" value="1"/>
</dbReference>
<proteinExistence type="inferred from homology"/>
<dbReference type="InterPro" id="IPR017871">
    <property type="entry name" value="ABC_transporter-like_CS"/>
</dbReference>
<evidence type="ECO:0000313" key="8">
    <source>
        <dbReference type="Proteomes" id="UP000185557"/>
    </source>
</evidence>
<evidence type="ECO:0000256" key="5">
    <source>
        <dbReference type="ARBA" id="ARBA00022840"/>
    </source>
</evidence>
<sequence>MLYIENVHKQFDNGLLALEGIDLAIKPGEVVSLVGTSGCGKSTLLRIVAGLDFPTLGAALIDGEIITAPHPKVGLIFQEARLMPWLTVAENIQFGLKDLPRLEQQWRTEQALQKVHLTNFAAALPRQLSGGMAQRVAIARALVTQPSILLLDEPFSALDAFTRTQLQDHLLDIWAEDHPTLLLVTHDVEEALVLSDRIIVLRPHPGRIHRELVVDLPRPRRRSSLEFQRLKEQLIGELDLTPELDLVKL</sequence>
<dbReference type="PROSITE" id="PS00211">
    <property type="entry name" value="ABC_TRANSPORTER_1"/>
    <property type="match status" value="1"/>
</dbReference>
<reference evidence="7 8" key="1">
    <citation type="submission" date="2016-11" db="EMBL/GenBank/DDBJ databases">
        <title>Draft Genome Sequences of Nine Cyanobacterial Strains from Diverse Habitats.</title>
        <authorList>
            <person name="Zhu T."/>
            <person name="Hou S."/>
            <person name="Lu X."/>
            <person name="Hess W.R."/>
        </authorList>
    </citation>
    <scope>NUCLEOTIDE SEQUENCE [LARGE SCALE GENOMIC DNA]</scope>
    <source>
        <strain evidence="7 8">NIES-30</strain>
    </source>
</reference>
<dbReference type="SUPFAM" id="SSF52540">
    <property type="entry name" value="P-loop containing nucleoside triphosphate hydrolases"/>
    <property type="match status" value="1"/>
</dbReference>
<keyword evidence="5 7" id="KW-0067">ATP-binding</keyword>
<evidence type="ECO:0000313" key="7">
    <source>
        <dbReference type="EMBL" id="OKH44434.1"/>
    </source>
</evidence>
<comment type="similarity">
    <text evidence="2">Belongs to the ABC transporter superfamily. Nitrate/nitrite/cyanate uptake transporter (NitT) (TC 3.A.1.16) family.</text>
</comment>
<dbReference type="RefSeq" id="WP_073610733.1">
    <property type="nucleotide sequence ID" value="NZ_MRCG01000023.1"/>
</dbReference>
<dbReference type="EMBL" id="MRCG01000023">
    <property type="protein sequence ID" value="OKH44434.1"/>
    <property type="molecule type" value="Genomic_DNA"/>
</dbReference>
<evidence type="ECO:0000256" key="3">
    <source>
        <dbReference type="ARBA" id="ARBA00022448"/>
    </source>
</evidence>
<evidence type="ECO:0000256" key="4">
    <source>
        <dbReference type="ARBA" id="ARBA00022741"/>
    </source>
</evidence>
<comment type="caution">
    <text evidence="7">The sequence shown here is derived from an EMBL/GenBank/DDBJ whole genome shotgun (WGS) entry which is preliminary data.</text>
</comment>
<dbReference type="SMART" id="SM00382">
    <property type="entry name" value="AAA"/>
    <property type="match status" value="1"/>
</dbReference>
<dbReference type="InterPro" id="IPR027417">
    <property type="entry name" value="P-loop_NTPase"/>
</dbReference>
<evidence type="ECO:0000256" key="2">
    <source>
        <dbReference type="ARBA" id="ARBA00009440"/>
    </source>
</evidence>
<dbReference type="GO" id="GO:0016887">
    <property type="term" value="F:ATP hydrolysis activity"/>
    <property type="evidence" value="ECO:0007669"/>
    <property type="project" value="InterPro"/>
</dbReference>
<dbReference type="PROSITE" id="PS50893">
    <property type="entry name" value="ABC_TRANSPORTER_2"/>
    <property type="match status" value="1"/>
</dbReference>
<gene>
    <name evidence="7" type="ORF">NIES30_22705</name>
</gene>
<evidence type="ECO:0000259" key="6">
    <source>
        <dbReference type="PROSITE" id="PS50893"/>
    </source>
</evidence>
<dbReference type="Proteomes" id="UP000185557">
    <property type="component" value="Unassembled WGS sequence"/>
</dbReference>
<dbReference type="InterPro" id="IPR003593">
    <property type="entry name" value="AAA+_ATPase"/>
</dbReference>